<dbReference type="OrthoDB" id="5654120at2"/>
<organism evidence="1 2">
    <name type="scientific">Legionella busanensis</name>
    <dbReference type="NCBI Taxonomy" id="190655"/>
    <lineage>
        <taxon>Bacteria</taxon>
        <taxon>Pseudomonadati</taxon>
        <taxon>Pseudomonadota</taxon>
        <taxon>Gammaproteobacteria</taxon>
        <taxon>Legionellales</taxon>
        <taxon>Legionellaceae</taxon>
        <taxon>Legionella</taxon>
    </lineage>
</organism>
<evidence type="ECO:0000313" key="2">
    <source>
        <dbReference type="Proteomes" id="UP000254794"/>
    </source>
</evidence>
<reference evidence="1 2" key="1">
    <citation type="submission" date="2018-06" db="EMBL/GenBank/DDBJ databases">
        <authorList>
            <consortium name="Pathogen Informatics"/>
            <person name="Doyle S."/>
        </authorList>
    </citation>
    <scope>NUCLEOTIDE SEQUENCE [LARGE SCALE GENOMIC DNA]</scope>
    <source>
        <strain evidence="1 2">NCTC13316</strain>
    </source>
</reference>
<gene>
    <name evidence="1" type="ORF">NCTC13316_02529</name>
</gene>
<dbReference type="PROSITE" id="PS51257">
    <property type="entry name" value="PROKAR_LIPOPROTEIN"/>
    <property type="match status" value="1"/>
</dbReference>
<dbReference type="RefSeq" id="WP_131740695.1">
    <property type="nucleotide sequence ID" value="NZ_CAAAHP010000006.1"/>
</dbReference>
<name>A0A378JM46_9GAMM</name>
<accession>A0A378JM46</accession>
<dbReference type="AlphaFoldDB" id="A0A378JM46"/>
<protein>
    <submittedName>
        <fullName evidence="1">Uncharacterized protein</fullName>
    </submittedName>
</protein>
<dbReference type="Proteomes" id="UP000254794">
    <property type="component" value="Unassembled WGS sequence"/>
</dbReference>
<keyword evidence="2" id="KW-1185">Reference proteome</keyword>
<proteinExistence type="predicted"/>
<sequence length="331" mass="37262">MSTDKPTLMKAYIHYGIVGSNILLISCYHSGRMDSLLFYAEYAQRFGKGAMKNSEKKFTQAPIADSNKYEVIKNAISEKLDEIKAALKNSNQTFNEVYFYADVNLCFSDKSKLAEFLMDNTLATIFAVPVTCVLETTLIDVAIQAATKHHEKKYQSKVTIKTKQAGSDGKFSYSYDGDQYQVVIDDTPISIEIFTTVSKLSLPINKFSLCELINTSNLDIPFPLEKKSLSANMEDDEIPKCPREMYFEKQDEVNYEAGSQKETRPIDEISSKTLDVGQEIIKISKLTRKLEADAENALKEIKKRRCLEEGLQKGDDALGGNVSASNYFRND</sequence>
<dbReference type="EMBL" id="UGOD01000001">
    <property type="protein sequence ID" value="STX52416.1"/>
    <property type="molecule type" value="Genomic_DNA"/>
</dbReference>
<evidence type="ECO:0000313" key="1">
    <source>
        <dbReference type="EMBL" id="STX52416.1"/>
    </source>
</evidence>